<evidence type="ECO:0000256" key="8">
    <source>
        <dbReference type="ARBA" id="ARBA00032043"/>
    </source>
</evidence>
<feature type="transmembrane region" description="Helical" evidence="11">
    <location>
        <begin position="100"/>
        <end position="119"/>
    </location>
</feature>
<name>A0A368QYZ3_SETIT</name>
<feature type="transmembrane region" description="Helical" evidence="11">
    <location>
        <begin position="365"/>
        <end position="385"/>
    </location>
</feature>
<dbReference type="GO" id="GO:0005315">
    <property type="term" value="F:phosphate transmembrane transporter activity"/>
    <property type="evidence" value="ECO:0007669"/>
    <property type="project" value="InterPro"/>
</dbReference>
<dbReference type="NCBIfam" id="TIGR00887">
    <property type="entry name" value="2A0109"/>
    <property type="match status" value="1"/>
</dbReference>
<feature type="transmembrane region" description="Helical" evidence="11">
    <location>
        <begin position="421"/>
        <end position="442"/>
    </location>
</feature>
<gene>
    <name evidence="13" type="ORF">SETIT_4G276500v2</name>
</gene>
<dbReference type="EMBL" id="CM003531">
    <property type="protein sequence ID" value="RCV23159.1"/>
    <property type="molecule type" value="Genomic_DNA"/>
</dbReference>
<dbReference type="OrthoDB" id="433512at2759"/>
<feature type="transmembrane region" description="Helical" evidence="11">
    <location>
        <begin position="498"/>
        <end position="518"/>
    </location>
</feature>
<evidence type="ECO:0000256" key="3">
    <source>
        <dbReference type="ARBA" id="ARBA00022592"/>
    </source>
</evidence>
<proteinExistence type="inferred from homology"/>
<dbReference type="SUPFAM" id="SSF103473">
    <property type="entry name" value="MFS general substrate transporter"/>
    <property type="match status" value="1"/>
</dbReference>
<feature type="region of interest" description="Disordered" evidence="10">
    <location>
        <begin position="524"/>
        <end position="544"/>
    </location>
</feature>
<evidence type="ECO:0000256" key="4">
    <source>
        <dbReference type="ARBA" id="ARBA00022692"/>
    </source>
</evidence>
<feature type="transmembrane region" description="Helical" evidence="11">
    <location>
        <begin position="454"/>
        <end position="478"/>
    </location>
</feature>
<keyword evidence="3" id="KW-0592">Phosphate transport</keyword>
<sequence length="544" mass="58752">MAGGDLQVLSALDAAKTQWYHFTAIVVAGMGFFTDAYDLFCISLVTKLLGRIYYRVDGSPAPGTLPPHVSAAVNGVAFVGTLSGQLFFGWLGDKLGRKKVYGMTLMLMVLCSVASGLSFGHTPASVMATLCFFRFWLGFGIGGDYPLSATIMSEYANKKTRGAFIAAVFAMQGFGIIAGGLVAIVVSAAFKARFPAPAYAADPAASTPPQADYVWRIILMLGAMPAVLTYYWRTKMPETARYTALVARNAKQAAADMSKVLQVEIMSASGAASADEDQQTAGNANDDDHRQKQKEKQFGLFSGEFVRRHGLHLLGTSATWFLLDIAFYSQNLFQKDIFAAVGWIPRAATMSALEELFRIARAQSLIALCGTVPGYWFTVALIDVVGRFKIQMMGFFFMTVFMLGMAFPYQHWTSNHVAGFVVMYGFTFFFANFGPNATTFIVPAEIFPARLRSTCHGVSAASGKLGAIVGSFGFLYLAQSRDPAKTEHGYPAGIGVRNALFLLAGCNALGLLFTLLVPESKGKSLEEMSGDNDHDAGDNRTVPV</sequence>
<evidence type="ECO:0000256" key="5">
    <source>
        <dbReference type="ARBA" id="ARBA00022847"/>
    </source>
</evidence>
<dbReference type="KEGG" id="sita:101775675"/>
<dbReference type="InterPro" id="IPR020846">
    <property type="entry name" value="MFS_dom"/>
</dbReference>
<feature type="transmembrane region" description="Helical" evidence="11">
    <location>
        <begin position="392"/>
        <end position="409"/>
    </location>
</feature>
<accession>A0A368QYZ3</accession>
<dbReference type="GO" id="GO:0006817">
    <property type="term" value="P:phosphate ion transport"/>
    <property type="evidence" value="ECO:0007669"/>
    <property type="project" value="UniProtKB-KW"/>
</dbReference>
<comment type="subcellular location">
    <subcellularLocation>
        <location evidence="1">Membrane</location>
        <topology evidence="1">Multi-pass membrane protein</topology>
    </subcellularLocation>
</comment>
<keyword evidence="5" id="KW-0769">Symport</keyword>
<evidence type="ECO:0000256" key="1">
    <source>
        <dbReference type="ARBA" id="ARBA00004141"/>
    </source>
</evidence>
<keyword evidence="7 11" id="KW-0472">Membrane</keyword>
<dbReference type="GO" id="GO:0016020">
    <property type="term" value="C:membrane"/>
    <property type="evidence" value="ECO:0007669"/>
    <property type="project" value="UniProtKB-SubCell"/>
</dbReference>
<comment type="similarity">
    <text evidence="9">Belongs to the major facilitator superfamily. Phosphate:H(+) symporter (TC 2.A.1.9) family.</text>
</comment>
<evidence type="ECO:0000256" key="7">
    <source>
        <dbReference type="ARBA" id="ARBA00023136"/>
    </source>
</evidence>
<reference evidence="13" key="2">
    <citation type="submission" date="2015-07" db="EMBL/GenBank/DDBJ databases">
        <authorList>
            <person name="Noorani M."/>
        </authorList>
    </citation>
    <scope>NUCLEOTIDE SEQUENCE</scope>
    <source>
        <strain evidence="13">Yugu1</strain>
    </source>
</reference>
<feature type="domain" description="Major facilitator superfamily (MFS) profile" evidence="12">
    <location>
        <begin position="24"/>
        <end position="522"/>
    </location>
</feature>
<keyword evidence="4 11" id="KW-0812">Transmembrane</keyword>
<dbReference type="InterPro" id="IPR036259">
    <property type="entry name" value="MFS_trans_sf"/>
</dbReference>
<keyword evidence="6 11" id="KW-1133">Transmembrane helix</keyword>
<evidence type="ECO:0000256" key="11">
    <source>
        <dbReference type="SAM" id="Phobius"/>
    </source>
</evidence>
<protein>
    <recommendedName>
        <fullName evidence="8">H(+)/Pi cotransporter</fullName>
    </recommendedName>
</protein>
<evidence type="ECO:0000256" key="2">
    <source>
        <dbReference type="ARBA" id="ARBA00022448"/>
    </source>
</evidence>
<feature type="region of interest" description="Disordered" evidence="10">
    <location>
        <begin position="271"/>
        <end position="293"/>
    </location>
</feature>
<dbReference type="Gene3D" id="1.20.1250.20">
    <property type="entry name" value="MFS general substrate transporter like domains"/>
    <property type="match status" value="2"/>
</dbReference>
<dbReference type="CDD" id="cd17364">
    <property type="entry name" value="MFS_PhT"/>
    <property type="match status" value="1"/>
</dbReference>
<dbReference type="Pfam" id="PF00083">
    <property type="entry name" value="Sugar_tr"/>
    <property type="match status" value="1"/>
</dbReference>
<organism evidence="13">
    <name type="scientific">Setaria italica</name>
    <name type="common">Foxtail millet</name>
    <name type="synonym">Panicum italicum</name>
    <dbReference type="NCBI Taxonomy" id="4555"/>
    <lineage>
        <taxon>Eukaryota</taxon>
        <taxon>Viridiplantae</taxon>
        <taxon>Streptophyta</taxon>
        <taxon>Embryophyta</taxon>
        <taxon>Tracheophyta</taxon>
        <taxon>Spermatophyta</taxon>
        <taxon>Magnoliopsida</taxon>
        <taxon>Liliopsida</taxon>
        <taxon>Poales</taxon>
        <taxon>Poaceae</taxon>
        <taxon>PACMAD clade</taxon>
        <taxon>Panicoideae</taxon>
        <taxon>Panicodae</taxon>
        <taxon>Paniceae</taxon>
        <taxon>Cenchrinae</taxon>
        <taxon>Setaria</taxon>
    </lineage>
</organism>
<evidence type="ECO:0000313" key="13">
    <source>
        <dbReference type="EMBL" id="RCV23159.1"/>
    </source>
</evidence>
<feature type="compositionally biased region" description="Basic and acidic residues" evidence="10">
    <location>
        <begin position="524"/>
        <end position="538"/>
    </location>
</feature>
<dbReference type="PANTHER" id="PTHR24064">
    <property type="entry name" value="SOLUTE CARRIER FAMILY 22 MEMBER"/>
    <property type="match status" value="1"/>
</dbReference>
<evidence type="ECO:0000256" key="9">
    <source>
        <dbReference type="ARBA" id="ARBA00044504"/>
    </source>
</evidence>
<dbReference type="InterPro" id="IPR005828">
    <property type="entry name" value="MFS_sugar_transport-like"/>
</dbReference>
<dbReference type="GO" id="GO:0015293">
    <property type="term" value="F:symporter activity"/>
    <property type="evidence" value="ECO:0007669"/>
    <property type="project" value="UniProtKB-KW"/>
</dbReference>
<dbReference type="PROSITE" id="PS50850">
    <property type="entry name" value="MFS"/>
    <property type="match status" value="1"/>
</dbReference>
<reference evidence="13" key="1">
    <citation type="journal article" date="2012" name="Nat. Biotechnol.">
        <title>Reference genome sequence of the model plant Setaria.</title>
        <authorList>
            <person name="Bennetzen J.L."/>
            <person name="Schmutz J."/>
            <person name="Wang H."/>
            <person name="Percifield R."/>
            <person name="Hawkins J."/>
            <person name="Pontaroli A.C."/>
            <person name="Estep M."/>
            <person name="Feng L."/>
            <person name="Vaughn J.N."/>
            <person name="Grimwood J."/>
            <person name="Jenkins J."/>
            <person name="Barry K."/>
            <person name="Lindquist E."/>
            <person name="Hellsten U."/>
            <person name="Deshpande S."/>
            <person name="Wang X."/>
            <person name="Wu X."/>
            <person name="Mitros T."/>
            <person name="Triplett J."/>
            <person name="Yang X."/>
            <person name="Ye C.Y."/>
            <person name="Mauro-Herrera M."/>
            <person name="Wang L."/>
            <person name="Li P."/>
            <person name="Sharma M."/>
            <person name="Sharma R."/>
            <person name="Ronald P.C."/>
            <person name="Panaud O."/>
            <person name="Kellogg E.A."/>
            <person name="Brutnell T.P."/>
            <person name="Doust A.N."/>
            <person name="Tuskan G.A."/>
            <person name="Rokhsar D."/>
            <person name="Devos K.M."/>
        </authorList>
    </citation>
    <scope>NUCLEOTIDE SEQUENCE [LARGE SCALE GENOMIC DNA]</scope>
    <source>
        <strain evidence="13">Yugu1</strain>
    </source>
</reference>
<evidence type="ECO:0000259" key="12">
    <source>
        <dbReference type="PROSITE" id="PS50850"/>
    </source>
</evidence>
<evidence type="ECO:0000256" key="10">
    <source>
        <dbReference type="SAM" id="MobiDB-lite"/>
    </source>
</evidence>
<dbReference type="AlphaFoldDB" id="A0A368QYZ3"/>
<feature type="transmembrane region" description="Helical" evidence="11">
    <location>
        <begin position="163"/>
        <end position="190"/>
    </location>
</feature>
<evidence type="ECO:0000256" key="6">
    <source>
        <dbReference type="ARBA" id="ARBA00022989"/>
    </source>
</evidence>
<feature type="transmembrane region" description="Helical" evidence="11">
    <location>
        <begin position="20"/>
        <end position="45"/>
    </location>
</feature>
<feature type="transmembrane region" description="Helical" evidence="11">
    <location>
        <begin position="213"/>
        <end position="232"/>
    </location>
</feature>
<dbReference type="InterPro" id="IPR004738">
    <property type="entry name" value="Phos_permease"/>
</dbReference>
<keyword evidence="2" id="KW-0813">Transport</keyword>